<gene>
    <name evidence="1" type="ORF">E5336_12015</name>
</gene>
<evidence type="ECO:0000313" key="1">
    <source>
        <dbReference type="EMBL" id="TGY64506.1"/>
    </source>
</evidence>
<dbReference type="Proteomes" id="UP000308836">
    <property type="component" value="Unassembled WGS sequence"/>
</dbReference>
<dbReference type="EMBL" id="SRYG01000040">
    <property type="protein sequence ID" value="TGY64506.1"/>
    <property type="molecule type" value="Genomic_DNA"/>
</dbReference>
<reference evidence="1" key="1">
    <citation type="submission" date="2019-04" db="EMBL/GenBank/DDBJ databases">
        <title>Microbes associate with the intestines of laboratory mice.</title>
        <authorList>
            <person name="Navarre W."/>
            <person name="Wong E."/>
            <person name="Huang K."/>
            <person name="Tropini C."/>
            <person name="Ng K."/>
            <person name="Yu B."/>
        </authorList>
    </citation>
    <scope>NUCLEOTIDE SEQUENCE</scope>
    <source>
        <strain evidence="1">NM09_H32</strain>
    </source>
</reference>
<protein>
    <submittedName>
        <fullName evidence="1">Deoxyribonuclease IV</fullName>
        <ecNumber evidence="1">3.1.21.2</ecNumber>
    </submittedName>
</protein>
<accession>A0AC61R3V7</accession>
<proteinExistence type="predicted"/>
<organism evidence="1 2">
    <name type="scientific">Dubosiella muris</name>
    <dbReference type="NCBI Taxonomy" id="3038133"/>
    <lineage>
        <taxon>Bacteria</taxon>
        <taxon>Bacillati</taxon>
        <taxon>Bacillota</taxon>
        <taxon>Erysipelotrichia</taxon>
        <taxon>Erysipelotrichales</taxon>
        <taxon>Erysipelotrichaceae</taxon>
        <taxon>Dubosiella</taxon>
    </lineage>
</organism>
<dbReference type="EC" id="3.1.21.2" evidence="1"/>
<comment type="caution">
    <text evidence="1">The sequence shown here is derived from an EMBL/GenBank/DDBJ whole genome shotgun (WGS) entry which is preliminary data.</text>
</comment>
<keyword evidence="2" id="KW-1185">Reference proteome</keyword>
<evidence type="ECO:0000313" key="2">
    <source>
        <dbReference type="Proteomes" id="UP000308836"/>
    </source>
</evidence>
<name>A0AC61R3V7_9FIRM</name>
<keyword evidence="1" id="KW-0378">Hydrolase</keyword>
<sequence length="283" mass="31623">MIYLGSHVSMKAPDYLLGSIREALSYGANACMIYTGAPQNSKRVPIEKFKLDEAKTLMEENGFSMERVIVHAPYIINLANSVKPETAQFGVEFLIEELKRVRKIGAKTIVLHPGAHMKAGVETGSAWIVDGLNEVLDQDESDIVIALETMAGKGSEVGSKFEELAEIIRNIHKKDRVKVCLDTCHIHDAGYDINEFDAVLDEFNTVIGLDKLAVVHVNDSKNPQGARKDRHENIGQGYIGFDTLAKIVHHPKLESITKILETPYIDNKPPYKEEIEQLLTWKE</sequence>